<dbReference type="EMBL" id="VSRR010005219">
    <property type="protein sequence ID" value="MPC41873.1"/>
    <property type="molecule type" value="Genomic_DNA"/>
</dbReference>
<feature type="compositionally biased region" description="Low complexity" evidence="1">
    <location>
        <begin position="242"/>
        <end position="257"/>
    </location>
</feature>
<evidence type="ECO:0000256" key="1">
    <source>
        <dbReference type="SAM" id="MobiDB-lite"/>
    </source>
</evidence>
<evidence type="ECO:0000313" key="2">
    <source>
        <dbReference type="EMBL" id="MPC41873.1"/>
    </source>
</evidence>
<dbReference type="Proteomes" id="UP000324222">
    <property type="component" value="Unassembled WGS sequence"/>
</dbReference>
<reference evidence="2 3" key="1">
    <citation type="submission" date="2019-05" db="EMBL/GenBank/DDBJ databases">
        <title>Another draft genome of Portunus trituberculatus and its Hox gene families provides insights of decapod evolution.</title>
        <authorList>
            <person name="Jeong J.-H."/>
            <person name="Song I."/>
            <person name="Kim S."/>
            <person name="Choi T."/>
            <person name="Kim D."/>
            <person name="Ryu S."/>
            <person name="Kim W."/>
        </authorList>
    </citation>
    <scope>NUCLEOTIDE SEQUENCE [LARGE SCALE GENOMIC DNA]</scope>
    <source>
        <tissue evidence="2">Muscle</tissue>
    </source>
</reference>
<proteinExistence type="predicted"/>
<organism evidence="2 3">
    <name type="scientific">Portunus trituberculatus</name>
    <name type="common">Swimming crab</name>
    <name type="synonym">Neptunus trituberculatus</name>
    <dbReference type="NCBI Taxonomy" id="210409"/>
    <lineage>
        <taxon>Eukaryota</taxon>
        <taxon>Metazoa</taxon>
        <taxon>Ecdysozoa</taxon>
        <taxon>Arthropoda</taxon>
        <taxon>Crustacea</taxon>
        <taxon>Multicrustacea</taxon>
        <taxon>Malacostraca</taxon>
        <taxon>Eumalacostraca</taxon>
        <taxon>Eucarida</taxon>
        <taxon>Decapoda</taxon>
        <taxon>Pleocyemata</taxon>
        <taxon>Brachyura</taxon>
        <taxon>Eubrachyura</taxon>
        <taxon>Portunoidea</taxon>
        <taxon>Portunidae</taxon>
        <taxon>Portuninae</taxon>
        <taxon>Portunus</taxon>
    </lineage>
</organism>
<name>A0A5B7F9W1_PORTR</name>
<feature type="region of interest" description="Disordered" evidence="1">
    <location>
        <begin position="234"/>
        <end position="278"/>
    </location>
</feature>
<gene>
    <name evidence="2" type="ORF">E2C01_035481</name>
</gene>
<comment type="caution">
    <text evidence="2">The sequence shown here is derived from an EMBL/GenBank/DDBJ whole genome shotgun (WGS) entry which is preliminary data.</text>
</comment>
<dbReference type="AlphaFoldDB" id="A0A5B7F9W1"/>
<protein>
    <submittedName>
        <fullName evidence="2">Uncharacterized protein</fullName>
    </submittedName>
</protein>
<sequence>MQSEVYHVTRIPPDNLLDTVQGADPCHKCCSVMQEKESITEEENSSLCYVALERSVKLDAHLLGKANLAEAGLEIPREHPSCSLQTSKARGEQGSTKGVGPGREVLEGLHPHQLAGAGPVRALTHAANQHEAGPWKTCPPSLQNCHHPATHQGVVLHEVLYLHHQGPRRRLAWRQLAPHKPTRPYQREEMRDQPQKKKDQWEPANHLIPEPHWGAGLHAISFHRDLKTPWKHLTQRESAPHSTAGATLGSGAALKLTPPKPEKSTENPETVGDWIPLPPRARIGRGATHMLTPPSPEYSVEGPGTAGEDTPLATSSGAECRTAHKLIPLTANSGAGLGTVGACPPHSHPELNQGDKPVGLRGLRSWLLPARTLLTGTARRLGPLLLLSRTLISILHMCLEKGEVETLTTPVFG</sequence>
<feature type="region of interest" description="Disordered" evidence="1">
    <location>
        <begin position="294"/>
        <end position="315"/>
    </location>
</feature>
<evidence type="ECO:0000313" key="3">
    <source>
        <dbReference type="Proteomes" id="UP000324222"/>
    </source>
</evidence>
<feature type="region of interest" description="Disordered" evidence="1">
    <location>
        <begin position="172"/>
        <end position="201"/>
    </location>
</feature>
<accession>A0A5B7F9W1</accession>
<feature type="compositionally biased region" description="Basic and acidic residues" evidence="1">
    <location>
        <begin position="185"/>
        <end position="201"/>
    </location>
</feature>
<keyword evidence="3" id="KW-1185">Reference proteome</keyword>